<dbReference type="EMBL" id="JBHMAA010000023">
    <property type="protein sequence ID" value="MFB9951005.1"/>
    <property type="molecule type" value="Genomic_DNA"/>
</dbReference>
<sequence>MAVWRDVYDFEPACIVQRESIALANVFGGGVSNAIDAELIPLAADKTAEVVSAPVSGSGLQGRKLISLVEYPANKDFASGWIWHRPTVGRAFHRVDDSRDGKKPIGLPAGDFVESIENGHGETLRTEPPLAPARSLAGD</sequence>
<evidence type="ECO:0000313" key="3">
    <source>
        <dbReference type="Proteomes" id="UP001589692"/>
    </source>
</evidence>
<keyword evidence="3" id="KW-1185">Reference proteome</keyword>
<dbReference type="Proteomes" id="UP001589692">
    <property type="component" value="Unassembled WGS sequence"/>
</dbReference>
<feature type="region of interest" description="Disordered" evidence="1">
    <location>
        <begin position="99"/>
        <end position="139"/>
    </location>
</feature>
<comment type="caution">
    <text evidence="2">The sequence shown here is derived from an EMBL/GenBank/DDBJ whole genome shotgun (WGS) entry which is preliminary data.</text>
</comment>
<gene>
    <name evidence="2" type="ORF">ACFFP0_19325</name>
</gene>
<protein>
    <submittedName>
        <fullName evidence="2">Uncharacterized protein</fullName>
    </submittedName>
</protein>
<reference evidence="2 3" key="1">
    <citation type="submission" date="2024-09" db="EMBL/GenBank/DDBJ databases">
        <authorList>
            <person name="Sun Q."/>
            <person name="Mori K."/>
        </authorList>
    </citation>
    <scope>NUCLEOTIDE SEQUENCE [LARGE SCALE GENOMIC DNA]</scope>
    <source>
        <strain evidence="2 3">TBRC 4938</strain>
    </source>
</reference>
<evidence type="ECO:0000256" key="1">
    <source>
        <dbReference type="SAM" id="MobiDB-lite"/>
    </source>
</evidence>
<name>A0ABV6AK68_9HYPH</name>
<dbReference type="RefSeq" id="WP_377263834.1">
    <property type="nucleotide sequence ID" value="NZ_JBHMAA010000023.1"/>
</dbReference>
<proteinExistence type="predicted"/>
<evidence type="ECO:0000313" key="2">
    <source>
        <dbReference type="EMBL" id="MFB9951005.1"/>
    </source>
</evidence>
<organism evidence="2 3">
    <name type="scientific">Rhizobium puerariae</name>
    <dbReference type="NCBI Taxonomy" id="1585791"/>
    <lineage>
        <taxon>Bacteria</taxon>
        <taxon>Pseudomonadati</taxon>
        <taxon>Pseudomonadota</taxon>
        <taxon>Alphaproteobacteria</taxon>
        <taxon>Hyphomicrobiales</taxon>
        <taxon>Rhizobiaceae</taxon>
        <taxon>Rhizobium/Agrobacterium group</taxon>
        <taxon>Rhizobium</taxon>
    </lineage>
</organism>
<accession>A0ABV6AK68</accession>